<dbReference type="GO" id="GO:0004771">
    <property type="term" value="F:sterol ester esterase activity"/>
    <property type="evidence" value="ECO:0007669"/>
    <property type="project" value="TreeGrafter"/>
</dbReference>
<gene>
    <name evidence="4" type="ORF">PIIN_00051</name>
</gene>
<evidence type="ECO:0000313" key="4">
    <source>
        <dbReference type="EMBL" id="CCA66365.1"/>
    </source>
</evidence>
<keyword evidence="5" id="KW-1185">Reference proteome</keyword>
<feature type="region of interest" description="Disordered" evidence="1">
    <location>
        <begin position="666"/>
        <end position="746"/>
    </location>
</feature>
<sequence>MIDHVLGRPSESWKRTQVLLVLFFWVGIIANGPRNPPGPEFIAKINRFLKRFSPWQIILSSFTIAYAARNLDNILGLGAPEPLARLYSRSYYRATYVATALDVGFCQAMNIHPKPLRDICSILFSLYYLFYANAADEKLRKYRATCTVETLRVTWEKMENPYLRAFTYFHRPSLPVARQILLPRPAQSHSRKPVKAWLFFARPEHELENTTDLILDIPGGGFVSLGPRHHEERLRRWALVSGRPVLSIDYGKAPEYPYPCAIEECFDVYQLLAESRGAAIGMSGKVLNIIMTGDSAGANIICGVMFKLLETAPKMQQPCALVLNYACLDFNFGSWMTPANLRVLRAEASSGHIQGVEESKAHTDHRSPLATVRDVSIRRVRRKGSWGRLSLTGLASRLSSSSLDEGETTPRGGKARPSLQRARTGPHKTPASQDDDADDEYYPLEEHEKPISQRVLWTAESVRERQPELEVVMEEEKTKALEASKTRAGAGTKLTMTSRSGFFADRIITPAMMRAMAILYLGPVANPDFERDYYISPILAPSTLLAQFPPILMTCGEKDPFVDDTVIFAGRVREAKRALKAALQMEVAGKSARFGEGLRMSTTLSQLTSVKTRILEENEDDWVQMELFEGWSHGYLQMAALMSEAVEAIVRMGQWIDRAFVQYGQRVPPTPQSPTSRRYSDKAKGTVTTLPTAELKASSRRQAPDLGGIIVSSETETEAEGLVMPSRSRKRSPPPSFSSVATEKPRMEVVVSSGETLVGTPPATVPTKPLRGLLDEAELIRRRRLEAAIE</sequence>
<feature type="region of interest" description="Disordered" evidence="1">
    <location>
        <begin position="398"/>
        <end position="438"/>
    </location>
</feature>
<dbReference type="AlphaFoldDB" id="G4T4W1"/>
<evidence type="ECO:0000259" key="3">
    <source>
        <dbReference type="Pfam" id="PF07859"/>
    </source>
</evidence>
<evidence type="ECO:0000256" key="1">
    <source>
        <dbReference type="SAM" id="MobiDB-lite"/>
    </source>
</evidence>
<dbReference type="PANTHER" id="PTHR23025:SF3">
    <property type="entry name" value="HORMONE-SENSITIVE LIPASE"/>
    <property type="match status" value="1"/>
</dbReference>
<dbReference type="SUPFAM" id="SSF53474">
    <property type="entry name" value="alpha/beta-Hydrolases"/>
    <property type="match status" value="1"/>
</dbReference>
<dbReference type="PANTHER" id="PTHR23025">
    <property type="entry name" value="TRIACYLGLYCEROL LIPASE"/>
    <property type="match status" value="1"/>
</dbReference>
<dbReference type="GO" id="GO:0004806">
    <property type="term" value="F:triacylglycerol lipase activity"/>
    <property type="evidence" value="ECO:0007669"/>
    <property type="project" value="TreeGrafter"/>
</dbReference>
<dbReference type="InParanoid" id="G4T4W1"/>
<comment type="caution">
    <text evidence="4">The sequence shown here is derived from an EMBL/GenBank/DDBJ whole genome shotgun (WGS) entry which is preliminary data.</text>
</comment>
<dbReference type="HOGENOM" id="CLU_003590_1_0_1"/>
<dbReference type="Pfam" id="PF07859">
    <property type="entry name" value="Abhydrolase_3"/>
    <property type="match status" value="2"/>
</dbReference>
<keyword evidence="2" id="KW-0732">Signal</keyword>
<dbReference type="InterPro" id="IPR029058">
    <property type="entry name" value="AB_hydrolase_fold"/>
</dbReference>
<dbReference type="GO" id="GO:0019433">
    <property type="term" value="P:triglyceride catabolic process"/>
    <property type="evidence" value="ECO:0007669"/>
    <property type="project" value="TreeGrafter"/>
</dbReference>
<feature type="domain" description="Alpha/beta hydrolase fold-3" evidence="3">
    <location>
        <begin position="219"/>
        <end position="331"/>
    </location>
</feature>
<dbReference type="OMA" id="NMYDATY"/>
<organism evidence="4 5">
    <name type="scientific">Serendipita indica (strain DSM 11827)</name>
    <name type="common">Root endophyte fungus</name>
    <name type="synonym">Piriformospora indica</name>
    <dbReference type="NCBI Taxonomy" id="1109443"/>
    <lineage>
        <taxon>Eukaryota</taxon>
        <taxon>Fungi</taxon>
        <taxon>Dikarya</taxon>
        <taxon>Basidiomycota</taxon>
        <taxon>Agaricomycotina</taxon>
        <taxon>Agaricomycetes</taxon>
        <taxon>Sebacinales</taxon>
        <taxon>Serendipitaceae</taxon>
        <taxon>Serendipita</taxon>
    </lineage>
</organism>
<dbReference type="Gene3D" id="3.40.50.1820">
    <property type="entry name" value="alpha/beta hydrolase"/>
    <property type="match status" value="2"/>
</dbReference>
<dbReference type="InterPro" id="IPR013094">
    <property type="entry name" value="AB_hydrolase_3"/>
</dbReference>
<protein>
    <submittedName>
        <fullName evidence="4">Related to hormone-sensitive lipase</fullName>
    </submittedName>
</protein>
<feature type="signal peptide" evidence="2">
    <location>
        <begin position="1"/>
        <end position="30"/>
    </location>
</feature>
<proteinExistence type="predicted"/>
<feature type="domain" description="Alpha/beta hydrolase fold-3" evidence="3">
    <location>
        <begin position="503"/>
        <end position="579"/>
    </location>
</feature>
<dbReference type="EMBL" id="CAFZ01000001">
    <property type="protein sequence ID" value="CCA66365.1"/>
    <property type="molecule type" value="Genomic_DNA"/>
</dbReference>
<dbReference type="STRING" id="1109443.G4T4W1"/>
<reference evidence="4 5" key="1">
    <citation type="journal article" date="2011" name="PLoS Pathog.">
        <title>Endophytic Life Strategies Decoded by Genome and Transcriptome Analyses of the Mutualistic Root Symbiont Piriformospora indica.</title>
        <authorList>
            <person name="Zuccaro A."/>
            <person name="Lahrmann U."/>
            <person name="Guldener U."/>
            <person name="Langen G."/>
            <person name="Pfiffi S."/>
            <person name="Biedenkopf D."/>
            <person name="Wong P."/>
            <person name="Samans B."/>
            <person name="Grimm C."/>
            <person name="Basiewicz M."/>
            <person name="Murat C."/>
            <person name="Martin F."/>
            <person name="Kogel K.H."/>
        </authorList>
    </citation>
    <scope>NUCLEOTIDE SEQUENCE [LARGE SCALE GENOMIC DNA]</scope>
    <source>
        <strain evidence="4 5">DSM 11827</strain>
    </source>
</reference>
<dbReference type="OrthoDB" id="5570009at2759"/>
<dbReference type="Proteomes" id="UP000007148">
    <property type="component" value="Unassembled WGS sequence"/>
</dbReference>
<evidence type="ECO:0000313" key="5">
    <source>
        <dbReference type="Proteomes" id="UP000007148"/>
    </source>
</evidence>
<dbReference type="eggNOG" id="KOG4388">
    <property type="taxonomic scope" value="Eukaryota"/>
</dbReference>
<accession>G4T4W1</accession>
<evidence type="ECO:0000256" key="2">
    <source>
        <dbReference type="SAM" id="SignalP"/>
    </source>
</evidence>
<dbReference type="GO" id="GO:0005829">
    <property type="term" value="C:cytosol"/>
    <property type="evidence" value="ECO:0007669"/>
    <property type="project" value="TreeGrafter"/>
</dbReference>
<name>G4T4W1_SERID</name>
<feature type="chain" id="PRO_5003468700" evidence="2">
    <location>
        <begin position="31"/>
        <end position="790"/>
    </location>
</feature>